<dbReference type="GO" id="GO:0043657">
    <property type="term" value="C:host cell"/>
    <property type="evidence" value="ECO:0007669"/>
    <property type="project" value="UniProtKB-SubCell"/>
</dbReference>
<feature type="domain" description="Crinkler effector protein N-terminal" evidence="7">
    <location>
        <begin position="6"/>
        <end position="120"/>
    </location>
</feature>
<feature type="transmembrane region" description="Helical" evidence="6">
    <location>
        <begin position="913"/>
        <end position="930"/>
    </location>
</feature>
<dbReference type="GO" id="GO:0005576">
    <property type="term" value="C:extracellular region"/>
    <property type="evidence" value="ECO:0007669"/>
    <property type="project" value="UniProtKB-SubCell"/>
</dbReference>
<keyword evidence="5" id="KW-0964">Secreted</keyword>
<sequence length="981" mass="110034">MDSEAITLNCIAIDDSRELIGDVFCVKVLSSDTIIELKAKILEEGPTTFERWKTPDLFLWRPKDDLAGDEFLSEKIQEWRLNFQTREEDDQAAIIFNTLSTVASQFHLPLSSNFIHVVAQLRVDEKFLGKRKGVETGLSPDHFLDDEVDEGFDVIERWRSKRVKAGLPALYELPSIADRPLSEEEKIPLSKKFMRSLISREVNDICTANDVALLFRTSDYGADVTLTRFYTAVILHPPLEGTGERYHGFWDRNINDIIEFLVPNGKAQRNSNQNTATKNLRPDYAFLLNRFCPFRGEEKAPNSTDDPKAELSKKLEWVYDPAPYVLGYYATGTNVTLAAISCSSPGKPMVHDIAHADLRLRKARILNIRRLINLAGILQTLANTVRHRDAEFEILERDNATIEIVGHAVIKTYRDLGRVDYLRKVYALLSENKVPNVDEPILFEEKRIILSPRGLSQVPNTQRELIEAAACVLETLQVIHAIPLFHRDIRWPNVIRRLENHNKWFLIDWEDAGTPPTLAQRNFTRKTLSPAIFVDGHGAEVDIWGVGGLILQCEGLNISSELRDPGKWMQEAPVPSAQEALTKVKDLAMDTTITEYRPVDSEVVQEVTEKEPGITAVSTNIDPLDDFPEGGLRGWLTVVGSFIMVFATQGSAQSFGVYQDFYTRVFLPEHTPSQIAWIGSIQLFFFFFLGVFVGKLFDDGYFRELLGFGSVLYTFSFFMLSLAKPHQYYQVFLSQGVGVGISMGFLYLPSISVCFHYFKRRKALAVGIASAGGAVGGIAQSIGLNHLLNGKVGFAWGIRIYGFIFLGLFIIANLIMRPRLPPRSKRTEKPPKPDFGIYVLPLGDYTFPNTYELISIVMACVVLISGGLLFSMLAATTVGGLVTFTILYGFFSGACLSLSTACLPAFTEKPSEYGLRFGFVIFVQSFFLLVTNPLAGQLLQPPHYFWSHAVTLEAVLVLVGGTVIVASRILLGKKKPYTWKL</sequence>
<dbReference type="GO" id="GO:0022857">
    <property type="term" value="F:transmembrane transporter activity"/>
    <property type="evidence" value="ECO:0007669"/>
    <property type="project" value="InterPro"/>
</dbReference>
<dbReference type="Proteomes" id="UP001050691">
    <property type="component" value="Unassembled WGS sequence"/>
</dbReference>
<name>A0AAV5AND9_9AGAM</name>
<keyword evidence="9" id="KW-1185">Reference proteome</keyword>
<organism evidence="8 9">
    <name type="scientific">Clathrus columnatus</name>
    <dbReference type="NCBI Taxonomy" id="1419009"/>
    <lineage>
        <taxon>Eukaryota</taxon>
        <taxon>Fungi</taxon>
        <taxon>Dikarya</taxon>
        <taxon>Basidiomycota</taxon>
        <taxon>Agaricomycotina</taxon>
        <taxon>Agaricomycetes</taxon>
        <taxon>Phallomycetidae</taxon>
        <taxon>Phallales</taxon>
        <taxon>Clathraceae</taxon>
        <taxon>Clathrus</taxon>
    </lineage>
</organism>
<comment type="similarity">
    <text evidence="4">Belongs to the major facilitator superfamily. Monocarboxylate porter (TC 2.A.1.13) family.</text>
</comment>
<keyword evidence="6" id="KW-0472">Membrane</keyword>
<feature type="transmembrane region" description="Helical" evidence="6">
    <location>
        <begin position="794"/>
        <end position="816"/>
    </location>
</feature>
<evidence type="ECO:0000313" key="8">
    <source>
        <dbReference type="EMBL" id="GJJ15307.1"/>
    </source>
</evidence>
<dbReference type="InterPro" id="IPR011701">
    <property type="entry name" value="MFS"/>
</dbReference>
<evidence type="ECO:0000256" key="4">
    <source>
        <dbReference type="ARBA" id="ARBA00006727"/>
    </source>
</evidence>
<feature type="transmembrane region" description="Helical" evidence="6">
    <location>
        <begin position="950"/>
        <end position="971"/>
    </location>
</feature>
<reference evidence="8" key="1">
    <citation type="submission" date="2021-10" db="EMBL/GenBank/DDBJ databases">
        <title>De novo Genome Assembly of Clathrus columnatus (Basidiomycota, Fungi) Using Illumina and Nanopore Sequence Data.</title>
        <authorList>
            <person name="Ogiso-Tanaka E."/>
            <person name="Itagaki H."/>
            <person name="Hosoya T."/>
            <person name="Hosaka K."/>
        </authorList>
    </citation>
    <scope>NUCLEOTIDE SEQUENCE</scope>
    <source>
        <strain evidence="8">MO-923</strain>
    </source>
</reference>
<evidence type="ECO:0000256" key="1">
    <source>
        <dbReference type="ARBA" id="ARBA00004141"/>
    </source>
</evidence>
<dbReference type="Gene3D" id="1.20.1250.20">
    <property type="entry name" value="MFS general substrate transporter like domains"/>
    <property type="match status" value="2"/>
</dbReference>
<dbReference type="InterPro" id="IPR050327">
    <property type="entry name" value="Proton-linked_MCT"/>
</dbReference>
<feature type="transmembrane region" description="Helical" evidence="6">
    <location>
        <begin position="729"/>
        <end position="751"/>
    </location>
</feature>
<proteinExistence type="inferred from homology"/>
<protein>
    <recommendedName>
        <fullName evidence="7">Crinkler effector protein N-terminal domain-containing protein</fullName>
    </recommendedName>
</protein>
<dbReference type="Gene3D" id="1.10.510.10">
    <property type="entry name" value="Transferase(Phosphotransferase) domain 1"/>
    <property type="match status" value="1"/>
</dbReference>
<dbReference type="EMBL" id="BPWL01000011">
    <property type="protein sequence ID" value="GJJ15307.1"/>
    <property type="molecule type" value="Genomic_DNA"/>
</dbReference>
<dbReference type="InterPro" id="IPR045379">
    <property type="entry name" value="Crinkler_N"/>
</dbReference>
<evidence type="ECO:0000313" key="9">
    <source>
        <dbReference type="Proteomes" id="UP001050691"/>
    </source>
</evidence>
<evidence type="ECO:0000256" key="6">
    <source>
        <dbReference type="SAM" id="Phobius"/>
    </source>
</evidence>
<keyword evidence="6" id="KW-1133">Transmembrane helix</keyword>
<accession>A0AAV5AND9</accession>
<feature type="transmembrane region" description="Helical" evidence="6">
    <location>
        <begin position="763"/>
        <end position="782"/>
    </location>
</feature>
<dbReference type="Pfam" id="PF20147">
    <property type="entry name" value="Crinkler"/>
    <property type="match status" value="1"/>
</dbReference>
<evidence type="ECO:0000259" key="7">
    <source>
        <dbReference type="Pfam" id="PF20147"/>
    </source>
</evidence>
<dbReference type="Pfam" id="PF07690">
    <property type="entry name" value="MFS_1"/>
    <property type="match status" value="1"/>
</dbReference>
<dbReference type="PANTHER" id="PTHR11360:SF234">
    <property type="entry name" value="MFS-TYPE TRANSPORTER DBAD-RELATED"/>
    <property type="match status" value="1"/>
</dbReference>
<feature type="transmembrane region" description="Helical" evidence="6">
    <location>
        <begin position="675"/>
        <end position="693"/>
    </location>
</feature>
<gene>
    <name evidence="8" type="ORF">Clacol_009583</name>
</gene>
<feature type="transmembrane region" description="Helical" evidence="6">
    <location>
        <begin position="705"/>
        <end position="723"/>
    </location>
</feature>
<dbReference type="PANTHER" id="PTHR11360">
    <property type="entry name" value="MONOCARBOXYLATE TRANSPORTER"/>
    <property type="match status" value="1"/>
</dbReference>
<dbReference type="GO" id="GO:0016020">
    <property type="term" value="C:membrane"/>
    <property type="evidence" value="ECO:0007669"/>
    <property type="project" value="UniProtKB-SubCell"/>
</dbReference>
<comment type="subcellular location">
    <subcellularLocation>
        <location evidence="2">Host cell</location>
    </subcellularLocation>
    <subcellularLocation>
        <location evidence="1">Membrane</location>
        <topology evidence="1">Multi-pass membrane protein</topology>
    </subcellularLocation>
    <subcellularLocation>
        <location evidence="3">Secreted</location>
    </subcellularLocation>
</comment>
<feature type="transmembrane region" description="Helical" evidence="6">
    <location>
        <begin position="853"/>
        <end position="875"/>
    </location>
</feature>
<dbReference type="InterPro" id="IPR011009">
    <property type="entry name" value="Kinase-like_dom_sf"/>
</dbReference>
<evidence type="ECO:0000256" key="3">
    <source>
        <dbReference type="ARBA" id="ARBA00004613"/>
    </source>
</evidence>
<evidence type="ECO:0000256" key="2">
    <source>
        <dbReference type="ARBA" id="ARBA00004340"/>
    </source>
</evidence>
<dbReference type="SUPFAM" id="SSF56112">
    <property type="entry name" value="Protein kinase-like (PK-like)"/>
    <property type="match status" value="1"/>
</dbReference>
<comment type="caution">
    <text evidence="8">The sequence shown here is derived from an EMBL/GenBank/DDBJ whole genome shotgun (WGS) entry which is preliminary data.</text>
</comment>
<keyword evidence="6" id="KW-0812">Transmembrane</keyword>
<evidence type="ECO:0000256" key="5">
    <source>
        <dbReference type="ARBA" id="ARBA00022525"/>
    </source>
</evidence>
<dbReference type="InterPro" id="IPR036259">
    <property type="entry name" value="MFS_trans_sf"/>
</dbReference>
<dbReference type="AlphaFoldDB" id="A0AAV5AND9"/>
<dbReference type="SUPFAM" id="SSF103473">
    <property type="entry name" value="MFS general substrate transporter"/>
    <property type="match status" value="1"/>
</dbReference>
<feature type="transmembrane region" description="Helical" evidence="6">
    <location>
        <begin position="881"/>
        <end position="906"/>
    </location>
</feature>